<keyword evidence="4" id="KW-0460">Magnesium</keyword>
<evidence type="ECO:0000256" key="2">
    <source>
        <dbReference type="ARBA" id="ARBA00022679"/>
    </source>
</evidence>
<protein>
    <submittedName>
        <fullName evidence="7">Farnesyl pyrophosphate synthase</fullName>
    </submittedName>
</protein>
<comment type="cofactor">
    <cofactor evidence="1">
        <name>Mg(2+)</name>
        <dbReference type="ChEBI" id="CHEBI:18420"/>
    </cofactor>
</comment>
<evidence type="ECO:0000256" key="1">
    <source>
        <dbReference type="ARBA" id="ARBA00001946"/>
    </source>
</evidence>
<comment type="pathway">
    <text evidence="5">Pheromone biosynthesis.</text>
</comment>
<dbReference type="PANTHER" id="PTHR11525">
    <property type="entry name" value="FARNESYL-PYROPHOSPHATE SYNTHETASE"/>
    <property type="match status" value="1"/>
</dbReference>
<accession>A0A226F2D4</accession>
<organism evidence="7 8">
    <name type="scientific">Folsomia candida</name>
    <name type="common">Springtail</name>
    <dbReference type="NCBI Taxonomy" id="158441"/>
    <lineage>
        <taxon>Eukaryota</taxon>
        <taxon>Metazoa</taxon>
        <taxon>Ecdysozoa</taxon>
        <taxon>Arthropoda</taxon>
        <taxon>Hexapoda</taxon>
        <taxon>Collembola</taxon>
        <taxon>Entomobryomorpha</taxon>
        <taxon>Isotomoidea</taxon>
        <taxon>Isotomidae</taxon>
        <taxon>Proisotominae</taxon>
        <taxon>Folsomia</taxon>
    </lineage>
</organism>
<gene>
    <name evidence="7" type="ORF">Fcan01_01511</name>
</gene>
<dbReference type="OrthoDB" id="10257492at2759"/>
<dbReference type="InterPro" id="IPR008949">
    <property type="entry name" value="Isoprenoid_synthase_dom_sf"/>
</dbReference>
<dbReference type="GO" id="GO:0046872">
    <property type="term" value="F:metal ion binding"/>
    <property type="evidence" value="ECO:0007669"/>
    <property type="project" value="UniProtKB-KW"/>
</dbReference>
<dbReference type="GO" id="GO:0004161">
    <property type="term" value="F:dimethylallyltranstransferase activity"/>
    <property type="evidence" value="ECO:0007669"/>
    <property type="project" value="TreeGrafter"/>
</dbReference>
<reference evidence="7 8" key="1">
    <citation type="submission" date="2015-12" db="EMBL/GenBank/DDBJ databases">
        <title>The genome of Folsomia candida.</title>
        <authorList>
            <person name="Faddeeva A."/>
            <person name="Derks M.F."/>
            <person name="Anvar Y."/>
            <person name="Smit S."/>
            <person name="Van Straalen N."/>
            <person name="Roelofs D."/>
        </authorList>
    </citation>
    <scope>NUCLEOTIDE SEQUENCE [LARGE SCALE GENOMIC DNA]</scope>
    <source>
        <strain evidence="7 8">VU population</strain>
        <tissue evidence="7">Whole body</tissue>
    </source>
</reference>
<evidence type="ECO:0000256" key="6">
    <source>
        <dbReference type="RuleBase" id="RU004466"/>
    </source>
</evidence>
<dbReference type="InterPro" id="IPR039702">
    <property type="entry name" value="FPS1-like"/>
</dbReference>
<evidence type="ECO:0000256" key="3">
    <source>
        <dbReference type="ARBA" id="ARBA00022723"/>
    </source>
</evidence>
<dbReference type="PANTHER" id="PTHR11525:SF0">
    <property type="entry name" value="FARNESYL PYROPHOSPHATE SYNTHASE"/>
    <property type="match status" value="1"/>
</dbReference>
<dbReference type="GO" id="GO:0042811">
    <property type="term" value="P:pheromone biosynthetic process"/>
    <property type="evidence" value="ECO:0007669"/>
    <property type="project" value="UniProtKB-ARBA"/>
</dbReference>
<dbReference type="GO" id="GO:0005737">
    <property type="term" value="C:cytoplasm"/>
    <property type="evidence" value="ECO:0007669"/>
    <property type="project" value="TreeGrafter"/>
</dbReference>
<dbReference type="Proteomes" id="UP000198287">
    <property type="component" value="Unassembled WGS sequence"/>
</dbReference>
<keyword evidence="8" id="KW-1185">Reference proteome</keyword>
<evidence type="ECO:0000313" key="7">
    <source>
        <dbReference type="EMBL" id="OXA63584.1"/>
    </source>
</evidence>
<sequence length="351" mass="40372">MAFRRKSMTIAEEDAFVLTFEELIDEIETLPEYQDDMQESLAMLRRAVCYNVPGGKQIRGRGVVAAYRALVDEPNYDTIKETYILGWCIEIFQTCFLVINDLIENSENRRGKLCWYLLDNIGDIAISDAHLMSGVVNIVLDRYFYDKPYYPDLIKLFHNIHLTTCLGLCMDTQSSKTGGSEGYSMERYSKIVKYKTGYNSFFLPVSCSMILANKTNEDDYKEIEELVLEMGLLFQAQDDFLDCFGDPRLTGRFGTDIAENKYSWLIVKAFEKANSEQKELLLANYGLGKQSSVKNERTVLNIYKDLGLLHDYRKFEDATYASICDRIGKLGNRIPTSIFAETAEIIYRRNK</sequence>
<evidence type="ECO:0000313" key="8">
    <source>
        <dbReference type="Proteomes" id="UP000198287"/>
    </source>
</evidence>
<dbReference type="GO" id="GO:0004337">
    <property type="term" value="F:(2E,6E)-farnesyl diphosphate synthase activity"/>
    <property type="evidence" value="ECO:0007669"/>
    <property type="project" value="TreeGrafter"/>
</dbReference>
<dbReference type="Pfam" id="PF00348">
    <property type="entry name" value="polyprenyl_synt"/>
    <property type="match status" value="1"/>
</dbReference>
<dbReference type="Gene3D" id="1.10.600.10">
    <property type="entry name" value="Farnesyl Diphosphate Synthase"/>
    <property type="match status" value="1"/>
</dbReference>
<dbReference type="EMBL" id="LNIX01000001">
    <property type="protein sequence ID" value="OXA63584.1"/>
    <property type="molecule type" value="Genomic_DNA"/>
</dbReference>
<dbReference type="SUPFAM" id="SSF48576">
    <property type="entry name" value="Terpenoid synthases"/>
    <property type="match status" value="1"/>
</dbReference>
<keyword evidence="2 6" id="KW-0808">Transferase</keyword>
<evidence type="ECO:0000256" key="4">
    <source>
        <dbReference type="ARBA" id="ARBA00022842"/>
    </source>
</evidence>
<comment type="similarity">
    <text evidence="6">Belongs to the FPP/GGPP synthase family.</text>
</comment>
<dbReference type="InterPro" id="IPR000092">
    <property type="entry name" value="Polyprenyl_synt"/>
</dbReference>
<dbReference type="OMA" id="MGWFVEL"/>
<dbReference type="CDD" id="cd00867">
    <property type="entry name" value="Trans_IPPS"/>
    <property type="match status" value="1"/>
</dbReference>
<dbReference type="STRING" id="158441.A0A226F2D4"/>
<dbReference type="AlphaFoldDB" id="A0A226F2D4"/>
<dbReference type="GO" id="GO:0045337">
    <property type="term" value="P:farnesyl diphosphate biosynthetic process"/>
    <property type="evidence" value="ECO:0007669"/>
    <property type="project" value="TreeGrafter"/>
</dbReference>
<evidence type="ECO:0000256" key="5">
    <source>
        <dbReference type="ARBA" id="ARBA00033740"/>
    </source>
</evidence>
<name>A0A226F2D4_FOLCA</name>
<keyword evidence="3" id="KW-0479">Metal-binding</keyword>
<comment type="caution">
    <text evidence="7">The sequence shown here is derived from an EMBL/GenBank/DDBJ whole genome shotgun (WGS) entry which is preliminary data.</text>
</comment>
<proteinExistence type="inferred from homology"/>